<sequence length="191" mass="20857">MFSTLIICNLMVLTLGRPQDPNEVNSRALLANSQKPQYNSKPQTNATIVNQTDETNADGSFNFSFETSDGVRVQQNGFLKKLEAASKNAEEGDGFVQVLMGSYSYTAPNGEVIQLQYVADENGYQPQGTHIPTIPPNQLNAARALEQINNTPQQYDQEENVQSSSPQPPQRPPQPPQGPQQIVSQGNAANP</sequence>
<gene>
    <name evidence="5" type="ORF">WA026_003502</name>
</gene>
<dbReference type="PROSITE" id="PS51155">
    <property type="entry name" value="CHIT_BIND_RR_2"/>
    <property type="match status" value="1"/>
</dbReference>
<evidence type="ECO:0000256" key="4">
    <source>
        <dbReference type="SAM" id="SignalP"/>
    </source>
</evidence>
<keyword evidence="4" id="KW-0732">Signal</keyword>
<evidence type="ECO:0000256" key="3">
    <source>
        <dbReference type="SAM" id="MobiDB-lite"/>
    </source>
</evidence>
<organism evidence="5 6">
    <name type="scientific">Henosepilachna vigintioctopunctata</name>
    <dbReference type="NCBI Taxonomy" id="420089"/>
    <lineage>
        <taxon>Eukaryota</taxon>
        <taxon>Metazoa</taxon>
        <taxon>Ecdysozoa</taxon>
        <taxon>Arthropoda</taxon>
        <taxon>Hexapoda</taxon>
        <taxon>Insecta</taxon>
        <taxon>Pterygota</taxon>
        <taxon>Neoptera</taxon>
        <taxon>Endopterygota</taxon>
        <taxon>Coleoptera</taxon>
        <taxon>Polyphaga</taxon>
        <taxon>Cucujiformia</taxon>
        <taxon>Coccinelloidea</taxon>
        <taxon>Coccinellidae</taxon>
        <taxon>Epilachninae</taxon>
        <taxon>Epilachnini</taxon>
        <taxon>Henosepilachna</taxon>
    </lineage>
</organism>
<protein>
    <submittedName>
        <fullName evidence="5">Uncharacterized protein</fullName>
    </submittedName>
</protein>
<dbReference type="InterPro" id="IPR000618">
    <property type="entry name" value="Insect_cuticle"/>
</dbReference>
<dbReference type="PROSITE" id="PS00233">
    <property type="entry name" value="CHIT_BIND_RR_1"/>
    <property type="match status" value="1"/>
</dbReference>
<dbReference type="GO" id="GO:0062129">
    <property type="term" value="C:chitin-based extracellular matrix"/>
    <property type="evidence" value="ECO:0007669"/>
    <property type="project" value="TreeGrafter"/>
</dbReference>
<dbReference type="AlphaFoldDB" id="A0AAW1TJ45"/>
<dbReference type="InterPro" id="IPR031311">
    <property type="entry name" value="CHIT_BIND_RR_consensus"/>
</dbReference>
<reference evidence="5 6" key="1">
    <citation type="submission" date="2023-03" db="EMBL/GenBank/DDBJ databases">
        <title>Genome insight into feeding habits of ladybird beetles.</title>
        <authorList>
            <person name="Li H.-S."/>
            <person name="Huang Y.-H."/>
            <person name="Pang H."/>
        </authorList>
    </citation>
    <scope>NUCLEOTIDE SEQUENCE [LARGE SCALE GENOMIC DNA]</scope>
    <source>
        <strain evidence="5">SYSU_2023b</strain>
        <tissue evidence="5">Whole body</tissue>
    </source>
</reference>
<dbReference type="PANTHER" id="PTHR10380:SF173">
    <property type="entry name" value="CUTICULAR PROTEIN 47EF, ISOFORM C-RELATED"/>
    <property type="match status" value="1"/>
</dbReference>
<dbReference type="Pfam" id="PF00379">
    <property type="entry name" value="Chitin_bind_4"/>
    <property type="match status" value="1"/>
</dbReference>
<evidence type="ECO:0000313" key="5">
    <source>
        <dbReference type="EMBL" id="KAK9869770.1"/>
    </source>
</evidence>
<dbReference type="InterPro" id="IPR050468">
    <property type="entry name" value="Cuticle_Struct_Prot"/>
</dbReference>
<feature type="signal peptide" evidence="4">
    <location>
        <begin position="1"/>
        <end position="16"/>
    </location>
</feature>
<dbReference type="GO" id="GO:0008010">
    <property type="term" value="F:structural constituent of chitin-based larval cuticle"/>
    <property type="evidence" value="ECO:0007669"/>
    <property type="project" value="TreeGrafter"/>
</dbReference>
<feature type="compositionally biased region" description="Pro residues" evidence="3">
    <location>
        <begin position="166"/>
        <end position="178"/>
    </location>
</feature>
<evidence type="ECO:0000256" key="2">
    <source>
        <dbReference type="PROSITE-ProRule" id="PRU00497"/>
    </source>
</evidence>
<proteinExistence type="predicted"/>
<dbReference type="Proteomes" id="UP001431783">
    <property type="component" value="Unassembled WGS sequence"/>
</dbReference>
<evidence type="ECO:0000313" key="6">
    <source>
        <dbReference type="Proteomes" id="UP001431783"/>
    </source>
</evidence>
<name>A0AAW1TJ45_9CUCU</name>
<comment type="caution">
    <text evidence="5">The sequence shown here is derived from an EMBL/GenBank/DDBJ whole genome shotgun (WGS) entry which is preliminary data.</text>
</comment>
<keyword evidence="1 2" id="KW-0193">Cuticle</keyword>
<dbReference type="EMBL" id="JARQZJ010000001">
    <property type="protein sequence ID" value="KAK9869770.1"/>
    <property type="molecule type" value="Genomic_DNA"/>
</dbReference>
<keyword evidence="6" id="KW-1185">Reference proteome</keyword>
<evidence type="ECO:0000256" key="1">
    <source>
        <dbReference type="ARBA" id="ARBA00022460"/>
    </source>
</evidence>
<feature type="region of interest" description="Disordered" evidence="3">
    <location>
        <begin position="150"/>
        <end position="191"/>
    </location>
</feature>
<feature type="chain" id="PRO_5043441493" evidence="4">
    <location>
        <begin position="17"/>
        <end position="191"/>
    </location>
</feature>
<dbReference type="PANTHER" id="PTHR10380">
    <property type="entry name" value="CUTICLE PROTEIN"/>
    <property type="match status" value="1"/>
</dbReference>
<accession>A0AAW1TJ45</accession>